<feature type="domain" description="G-protein coupled receptors family 2 profile 1" evidence="21">
    <location>
        <begin position="2858"/>
        <end position="2936"/>
    </location>
</feature>
<dbReference type="PROSITE" id="PS01186">
    <property type="entry name" value="EGF_2"/>
    <property type="match status" value="1"/>
</dbReference>
<dbReference type="InterPro" id="IPR055928">
    <property type="entry name" value="Fmi-1_DUF7505"/>
</dbReference>
<dbReference type="GO" id="GO:0005886">
    <property type="term" value="C:plasma membrane"/>
    <property type="evidence" value="ECO:0007669"/>
    <property type="project" value="UniProtKB-SubCell"/>
</dbReference>
<dbReference type="CDD" id="cd11304">
    <property type="entry name" value="Cadherin_repeat"/>
    <property type="match status" value="8"/>
</dbReference>
<dbReference type="InterPro" id="IPR027417">
    <property type="entry name" value="P-loop_NTPase"/>
</dbReference>
<evidence type="ECO:0000256" key="7">
    <source>
        <dbReference type="ARBA" id="ARBA00022837"/>
    </source>
</evidence>
<feature type="domain" description="PDZ" evidence="20">
    <location>
        <begin position="966"/>
        <end position="1041"/>
    </location>
</feature>
<feature type="disulfide bond" evidence="13">
    <location>
        <begin position="2240"/>
        <end position="2249"/>
    </location>
</feature>
<dbReference type="CDD" id="cd06732">
    <property type="entry name" value="PDZ2_MAGI-1_3-like"/>
    <property type="match status" value="1"/>
</dbReference>
<organism evidence="23 24">
    <name type="scientific">Steinernema hermaphroditum</name>
    <dbReference type="NCBI Taxonomy" id="289476"/>
    <lineage>
        <taxon>Eukaryota</taxon>
        <taxon>Metazoa</taxon>
        <taxon>Ecdysozoa</taxon>
        <taxon>Nematoda</taxon>
        <taxon>Chromadorea</taxon>
        <taxon>Rhabditida</taxon>
        <taxon>Tylenchina</taxon>
        <taxon>Panagrolaimomorpha</taxon>
        <taxon>Strongyloidoidea</taxon>
        <taxon>Steinernematidae</taxon>
        <taxon>Steinernema</taxon>
    </lineage>
</organism>
<evidence type="ECO:0000256" key="8">
    <source>
        <dbReference type="ARBA" id="ARBA00022989"/>
    </source>
</evidence>
<evidence type="ECO:0000259" key="21">
    <source>
        <dbReference type="PROSITE" id="PS50227"/>
    </source>
</evidence>
<feature type="transmembrane region" description="Helical" evidence="15">
    <location>
        <begin position="3297"/>
        <end position="3317"/>
    </location>
</feature>
<evidence type="ECO:0000259" key="19">
    <source>
        <dbReference type="PROSITE" id="PS50052"/>
    </source>
</evidence>
<dbReference type="Gene3D" id="2.10.25.10">
    <property type="entry name" value="Laminin"/>
    <property type="match status" value="2"/>
</dbReference>
<feature type="domain" description="Laminin G" evidence="17">
    <location>
        <begin position="2294"/>
        <end position="2493"/>
    </location>
</feature>
<gene>
    <name evidence="23" type="ORF">QR680_002721</name>
</gene>
<feature type="domain" description="WW" evidence="16">
    <location>
        <begin position="246"/>
        <end position="279"/>
    </location>
</feature>
<dbReference type="Pfam" id="PF23592">
    <property type="entry name" value="Cadherin_CELSR2_9th"/>
    <property type="match status" value="1"/>
</dbReference>
<feature type="disulfide bond" evidence="13">
    <location>
        <begin position="2764"/>
        <end position="2773"/>
    </location>
</feature>
<evidence type="ECO:0000259" key="22">
    <source>
        <dbReference type="PROSITE" id="PS50268"/>
    </source>
</evidence>
<feature type="domain" description="Cadherin" evidence="22">
    <location>
        <begin position="1647"/>
        <end position="1747"/>
    </location>
</feature>
<dbReference type="Gene3D" id="2.60.40.60">
    <property type="entry name" value="Cadherins"/>
    <property type="match status" value="9"/>
</dbReference>
<evidence type="ECO:0000313" key="23">
    <source>
        <dbReference type="EMBL" id="KAK0398714.1"/>
    </source>
</evidence>
<dbReference type="CDD" id="cd00055">
    <property type="entry name" value="EGF_Lam"/>
    <property type="match status" value="1"/>
</dbReference>
<feature type="domain" description="Cadherin" evidence="22">
    <location>
        <begin position="1340"/>
        <end position="1442"/>
    </location>
</feature>
<keyword evidence="7 12" id="KW-0106">Calcium</keyword>
<feature type="domain" description="Cadherin" evidence="22">
    <location>
        <begin position="1132"/>
        <end position="1236"/>
    </location>
</feature>
<dbReference type="PRINTS" id="PR00205">
    <property type="entry name" value="CADHERIN"/>
</dbReference>
<evidence type="ECO:0000256" key="9">
    <source>
        <dbReference type="ARBA" id="ARBA00023136"/>
    </source>
</evidence>
<dbReference type="PANTHER" id="PTHR10316:SF40">
    <property type="entry name" value="LD27118P"/>
    <property type="match status" value="1"/>
</dbReference>
<evidence type="ECO:0000256" key="12">
    <source>
        <dbReference type="PROSITE-ProRule" id="PRU00043"/>
    </source>
</evidence>
<feature type="domain" description="Cadherin" evidence="22">
    <location>
        <begin position="1546"/>
        <end position="1646"/>
    </location>
</feature>
<dbReference type="Pfam" id="PF00028">
    <property type="entry name" value="Cadherin"/>
    <property type="match status" value="7"/>
</dbReference>
<accession>A0AA39H4N9</accession>
<dbReference type="SMART" id="SM00181">
    <property type="entry name" value="EGF"/>
    <property type="match status" value="5"/>
</dbReference>
<feature type="transmembrane region" description="Helical" evidence="15">
    <location>
        <begin position="3329"/>
        <end position="3350"/>
    </location>
</feature>
<dbReference type="InterPro" id="IPR036445">
    <property type="entry name" value="GPCR_2_extracell_dom_sf"/>
</dbReference>
<protein>
    <submittedName>
        <fullName evidence="23">Uncharacterized protein</fullName>
    </submittedName>
</protein>
<dbReference type="Gene3D" id="4.10.1240.10">
    <property type="entry name" value="GPCR, family 2, extracellular hormone receptor domain"/>
    <property type="match status" value="1"/>
</dbReference>
<dbReference type="InterPro" id="IPR008144">
    <property type="entry name" value="Guanylate_kin-like_dom"/>
</dbReference>
<dbReference type="InterPro" id="IPR020590">
    <property type="entry name" value="Guanylate_kinase_CS"/>
</dbReference>
<evidence type="ECO:0000256" key="11">
    <source>
        <dbReference type="ARBA" id="ARBA00023180"/>
    </source>
</evidence>
<evidence type="ECO:0000256" key="3">
    <source>
        <dbReference type="ARBA" id="ARBA00004651"/>
    </source>
</evidence>
<dbReference type="SUPFAM" id="SSF57196">
    <property type="entry name" value="EGF/Laminin"/>
    <property type="match status" value="2"/>
</dbReference>
<keyword evidence="9 15" id="KW-0472">Membrane</keyword>
<feature type="transmembrane region" description="Helical" evidence="15">
    <location>
        <begin position="3258"/>
        <end position="3276"/>
    </location>
</feature>
<dbReference type="GO" id="GO:0034330">
    <property type="term" value="P:cell junction organization"/>
    <property type="evidence" value="ECO:0007669"/>
    <property type="project" value="UniProtKB-ARBA"/>
</dbReference>
<keyword evidence="6" id="KW-0677">Repeat</keyword>
<proteinExistence type="predicted"/>
<dbReference type="PROSITE" id="PS00022">
    <property type="entry name" value="EGF_1"/>
    <property type="match status" value="2"/>
</dbReference>
<dbReference type="CDD" id="cd00201">
    <property type="entry name" value="WW"/>
    <property type="match status" value="2"/>
</dbReference>
<dbReference type="CDD" id="cd00054">
    <property type="entry name" value="EGF_CA"/>
    <property type="match status" value="4"/>
</dbReference>
<dbReference type="PROSITE" id="PS50025">
    <property type="entry name" value="LAM_G_DOMAIN"/>
    <property type="match status" value="2"/>
</dbReference>
<dbReference type="InterPro" id="IPR036020">
    <property type="entry name" value="WW_dom_sf"/>
</dbReference>
<dbReference type="PROSITE" id="PS01159">
    <property type="entry name" value="WW_DOMAIN_1"/>
    <property type="match status" value="2"/>
</dbReference>
<dbReference type="PROSITE" id="PS50026">
    <property type="entry name" value="EGF_3"/>
    <property type="match status" value="3"/>
</dbReference>
<keyword evidence="5 15" id="KW-0812">Transmembrane</keyword>
<dbReference type="InterPro" id="IPR002126">
    <property type="entry name" value="Cadherin-like_dom"/>
</dbReference>
<evidence type="ECO:0000256" key="2">
    <source>
        <dbReference type="ARBA" id="ARBA00004170"/>
    </source>
</evidence>
<dbReference type="SUPFAM" id="SSF51045">
    <property type="entry name" value="WW domain"/>
    <property type="match status" value="2"/>
</dbReference>
<evidence type="ECO:0000256" key="4">
    <source>
        <dbReference type="ARBA" id="ARBA00022536"/>
    </source>
</evidence>
<dbReference type="SMART" id="SM00072">
    <property type="entry name" value="GuKc"/>
    <property type="match status" value="1"/>
</dbReference>
<dbReference type="SMART" id="SM00112">
    <property type="entry name" value="CA"/>
    <property type="match status" value="8"/>
</dbReference>
<feature type="domain" description="EGF-like" evidence="18">
    <location>
        <begin position="2736"/>
        <end position="2774"/>
    </location>
</feature>
<evidence type="ECO:0000259" key="16">
    <source>
        <dbReference type="PROSITE" id="PS50020"/>
    </source>
</evidence>
<feature type="domain" description="Cadherin" evidence="22">
    <location>
        <begin position="1856"/>
        <end position="1963"/>
    </location>
</feature>
<feature type="domain" description="Cadherin" evidence="22">
    <location>
        <begin position="1443"/>
        <end position="1545"/>
    </location>
</feature>
<feature type="disulfide bond" evidence="13">
    <location>
        <begin position="2745"/>
        <end position="2762"/>
    </location>
</feature>
<dbReference type="PROSITE" id="PS50268">
    <property type="entry name" value="CADHERIN_2"/>
    <property type="match status" value="9"/>
</dbReference>
<feature type="domain" description="PDZ" evidence="20">
    <location>
        <begin position="805"/>
        <end position="887"/>
    </location>
</feature>
<feature type="transmembrane region" description="Helical" evidence="15">
    <location>
        <begin position="3227"/>
        <end position="3246"/>
    </location>
</feature>
<feature type="domain" description="PDZ" evidence="20">
    <location>
        <begin position="691"/>
        <end position="773"/>
    </location>
</feature>
<dbReference type="Gene3D" id="2.20.70.10">
    <property type="match status" value="2"/>
</dbReference>
<dbReference type="EMBL" id="JAUCMV010000005">
    <property type="protein sequence ID" value="KAK0398714.1"/>
    <property type="molecule type" value="Genomic_DNA"/>
</dbReference>
<evidence type="ECO:0000259" key="20">
    <source>
        <dbReference type="PROSITE" id="PS50106"/>
    </source>
</evidence>
<feature type="transmembrane region" description="Helical" evidence="15">
    <location>
        <begin position="3194"/>
        <end position="3215"/>
    </location>
</feature>
<dbReference type="CDD" id="cd00110">
    <property type="entry name" value="LamG"/>
    <property type="match status" value="2"/>
</dbReference>
<dbReference type="PROSITE" id="PS00856">
    <property type="entry name" value="GUANYLATE_KINASE_1"/>
    <property type="match status" value="1"/>
</dbReference>
<dbReference type="SUPFAM" id="SSF50156">
    <property type="entry name" value="PDZ domain-like"/>
    <property type="match status" value="6"/>
</dbReference>
<feature type="domain" description="Cadherin" evidence="22">
    <location>
        <begin position="1748"/>
        <end position="1855"/>
    </location>
</feature>
<feature type="domain" description="Cadherin" evidence="22">
    <location>
        <begin position="1237"/>
        <end position="1339"/>
    </location>
</feature>
<dbReference type="SMART" id="SM00456">
    <property type="entry name" value="WW"/>
    <property type="match status" value="2"/>
</dbReference>
<dbReference type="PANTHER" id="PTHR10316">
    <property type="entry name" value="MEMBRANE ASSOCIATED GUANYLATE KINASE-RELATED"/>
    <property type="match status" value="1"/>
</dbReference>
<evidence type="ECO:0000256" key="1">
    <source>
        <dbReference type="ARBA" id="ARBA00004167"/>
    </source>
</evidence>
<dbReference type="PROSITE" id="PS50020">
    <property type="entry name" value="WW_DOMAIN_2"/>
    <property type="match status" value="2"/>
</dbReference>
<evidence type="ECO:0000259" key="18">
    <source>
        <dbReference type="PROSITE" id="PS50026"/>
    </source>
</evidence>
<dbReference type="InterPro" id="IPR008145">
    <property type="entry name" value="GK/Ca_channel_bsu"/>
</dbReference>
<evidence type="ECO:0000259" key="17">
    <source>
        <dbReference type="PROSITE" id="PS50025"/>
    </source>
</evidence>
<dbReference type="Pfam" id="PF00595">
    <property type="entry name" value="PDZ"/>
    <property type="match status" value="5"/>
</dbReference>
<dbReference type="GO" id="GO:0005509">
    <property type="term" value="F:calcium ion binding"/>
    <property type="evidence" value="ECO:0007669"/>
    <property type="project" value="UniProtKB-UniRule"/>
</dbReference>
<dbReference type="PROSITE" id="PS00232">
    <property type="entry name" value="CADHERIN_1"/>
    <property type="match status" value="5"/>
</dbReference>
<feature type="domain" description="EGF-like" evidence="18">
    <location>
        <begin position="2214"/>
        <end position="2250"/>
    </location>
</feature>
<feature type="domain" description="EGF-like" evidence="18">
    <location>
        <begin position="2496"/>
        <end position="2533"/>
    </location>
</feature>
<dbReference type="PROSITE" id="PS00010">
    <property type="entry name" value="ASX_HYDROXYL"/>
    <property type="match status" value="1"/>
</dbReference>
<dbReference type="FunFam" id="3.30.63.10:FF:000002">
    <property type="entry name" value="Guanylate kinase 1"/>
    <property type="match status" value="1"/>
</dbReference>
<dbReference type="CDD" id="cd06734">
    <property type="entry name" value="PDZ4_MAGI-1_3-like"/>
    <property type="match status" value="1"/>
</dbReference>
<evidence type="ECO:0000256" key="10">
    <source>
        <dbReference type="ARBA" id="ARBA00023157"/>
    </source>
</evidence>
<dbReference type="SMART" id="SM00179">
    <property type="entry name" value="EGF_CA"/>
    <property type="match status" value="4"/>
</dbReference>
<feature type="domain" description="Guanylate kinase-like" evidence="19">
    <location>
        <begin position="144"/>
        <end position="232"/>
    </location>
</feature>
<dbReference type="SMART" id="SM00282">
    <property type="entry name" value="LamG"/>
    <property type="match status" value="2"/>
</dbReference>
<dbReference type="GO" id="GO:0007156">
    <property type="term" value="P:homophilic cell adhesion via plasma membrane adhesion molecules"/>
    <property type="evidence" value="ECO:0007669"/>
    <property type="project" value="InterPro"/>
</dbReference>
<dbReference type="InterPro" id="IPR000152">
    <property type="entry name" value="EGF-type_Asp/Asn_hydroxyl_site"/>
</dbReference>
<feature type="domain" description="WW" evidence="16">
    <location>
        <begin position="278"/>
        <end position="311"/>
    </location>
</feature>
<dbReference type="FunFam" id="2.60.40.60:FF:000020">
    <property type="entry name" value="Dachsous cadherin-related 1b"/>
    <property type="match status" value="5"/>
</dbReference>
<reference evidence="23" key="1">
    <citation type="submission" date="2023-06" db="EMBL/GenBank/DDBJ databases">
        <title>Genomic analysis of the entomopathogenic nematode Steinernema hermaphroditum.</title>
        <authorList>
            <person name="Schwarz E.M."/>
            <person name="Heppert J.K."/>
            <person name="Baniya A."/>
            <person name="Schwartz H.T."/>
            <person name="Tan C.-H."/>
            <person name="Antoshechkin I."/>
            <person name="Sternberg P.W."/>
            <person name="Goodrich-Blair H."/>
            <person name="Dillman A.R."/>
        </authorList>
    </citation>
    <scope>NUCLEOTIDE SEQUENCE</scope>
    <source>
        <strain evidence="23">PS9179</strain>
        <tissue evidence="23">Whole animal</tissue>
    </source>
</reference>
<dbReference type="InterPro" id="IPR013320">
    <property type="entry name" value="ConA-like_dom_sf"/>
</dbReference>
<dbReference type="FunFam" id="2.10.25.10:FF:000247">
    <property type="entry name" value="Delta/notch like EGF repeat containing"/>
    <property type="match status" value="1"/>
</dbReference>
<feature type="transmembrane region" description="Helical" evidence="15">
    <location>
        <begin position="3403"/>
        <end position="3423"/>
    </location>
</feature>
<dbReference type="GO" id="GO:0007411">
    <property type="term" value="P:axon guidance"/>
    <property type="evidence" value="ECO:0007669"/>
    <property type="project" value="UniProtKB-ARBA"/>
</dbReference>
<comment type="subcellular location">
    <subcellularLocation>
        <location evidence="3">Cell membrane</location>
        <topology evidence="3">Multi-pass membrane protein</topology>
    </subcellularLocation>
    <subcellularLocation>
        <location evidence="2">Membrane</location>
        <topology evidence="2">Peripheral membrane protein</topology>
    </subcellularLocation>
    <subcellularLocation>
        <location evidence="1">Membrane</location>
        <topology evidence="1">Single-pass membrane protein</topology>
    </subcellularLocation>
</comment>
<comment type="caution">
    <text evidence="23">The sequence shown here is derived from an EMBL/GenBank/DDBJ whole genome shotgun (WGS) entry which is preliminary data.</text>
</comment>
<dbReference type="CDD" id="cd06735">
    <property type="entry name" value="PDZ5_MAGI-1_3-like"/>
    <property type="match status" value="1"/>
</dbReference>
<feature type="domain" description="PDZ" evidence="20">
    <location>
        <begin position="511"/>
        <end position="574"/>
    </location>
</feature>
<dbReference type="InterPro" id="IPR020894">
    <property type="entry name" value="Cadherin_CS"/>
</dbReference>
<evidence type="ECO:0000256" key="5">
    <source>
        <dbReference type="ARBA" id="ARBA00022692"/>
    </source>
</evidence>
<dbReference type="GO" id="GO:0005737">
    <property type="term" value="C:cytoplasm"/>
    <property type="evidence" value="ECO:0007669"/>
    <property type="project" value="TreeGrafter"/>
</dbReference>
<evidence type="ECO:0000256" key="13">
    <source>
        <dbReference type="PROSITE-ProRule" id="PRU00076"/>
    </source>
</evidence>
<dbReference type="Gene3D" id="3.40.50.300">
    <property type="entry name" value="P-loop containing nucleotide triphosphate hydrolases"/>
    <property type="match status" value="1"/>
</dbReference>
<feature type="domain" description="Laminin G" evidence="17">
    <location>
        <begin position="2539"/>
        <end position="2703"/>
    </location>
</feature>
<dbReference type="GO" id="GO:0120025">
    <property type="term" value="C:plasma membrane bounded cell projection"/>
    <property type="evidence" value="ECO:0007669"/>
    <property type="project" value="UniProtKB-ARBA"/>
</dbReference>
<dbReference type="InterPro" id="IPR001881">
    <property type="entry name" value="EGF-like_Ca-bd_dom"/>
</dbReference>
<feature type="domain" description="Cadherin" evidence="22">
    <location>
        <begin position="1974"/>
        <end position="2078"/>
    </location>
</feature>
<dbReference type="PROSITE" id="PS50106">
    <property type="entry name" value="PDZ"/>
    <property type="match status" value="5"/>
</dbReference>
<dbReference type="SUPFAM" id="SSF111418">
    <property type="entry name" value="Hormone receptor domain"/>
    <property type="match status" value="1"/>
</dbReference>
<dbReference type="Pfam" id="PF02210">
    <property type="entry name" value="Laminin_G_2"/>
    <property type="match status" value="1"/>
</dbReference>
<name>A0AA39H4N9_9BILA</name>
<dbReference type="Gene3D" id="2.30.42.10">
    <property type="match status" value="5"/>
</dbReference>
<dbReference type="GO" id="GO:0004930">
    <property type="term" value="F:G protein-coupled receptor activity"/>
    <property type="evidence" value="ECO:0007669"/>
    <property type="project" value="InterPro"/>
</dbReference>
<dbReference type="Pfam" id="PF00008">
    <property type="entry name" value="EGF"/>
    <property type="match status" value="2"/>
</dbReference>
<keyword evidence="4 13" id="KW-0245">EGF-like domain</keyword>
<keyword evidence="10 13" id="KW-1015">Disulfide bond</keyword>
<dbReference type="InterPro" id="IPR015919">
    <property type="entry name" value="Cadherin-like_sf"/>
</dbReference>
<feature type="transmembrane region" description="Helical" evidence="15">
    <location>
        <begin position="3371"/>
        <end position="3397"/>
    </location>
</feature>
<feature type="region of interest" description="Disordered" evidence="14">
    <location>
        <begin position="587"/>
        <end position="635"/>
    </location>
</feature>
<dbReference type="FunFam" id="2.30.42.10:FF:000005">
    <property type="entry name" value="Membrane associated guanylate kinase, WW and PDZ domain containing 1"/>
    <property type="match status" value="1"/>
</dbReference>
<dbReference type="InterPro" id="IPR002049">
    <property type="entry name" value="LE_dom"/>
</dbReference>
<dbReference type="Proteomes" id="UP001175271">
    <property type="component" value="Unassembled WGS sequence"/>
</dbReference>
<sequence length="3565" mass="398180">MDEQSSSQPPPPEQRESTPPNGDVAKDDEGAYDSEELQSSIDQIEISKNEIDYVTQTATAKQSPLSAHRRSIKIPSCSATEVPFSIHGGADSCSLILVRTVFHPDLLNQLQNDDIILTADEIDLSGMVYGEASALLTQLFTKGSPLTIEVIPTGKITSDIKELLVDKRYPELQRIIRDNVYKKTVPYTTRPPRPGEVNGEHYNFVSIDTFLQLQKAGLFLEHGHFQEHFYGTPRPDNEMMLHDSKGPLPPNWEIAYSERGEKYFIDHNTSTTQWEDPRELPPGWERVDDSEHGTFYVDHINKRTQYERPSTSVNAAVLNSHQSHHHATPSSAYQYAPSTATYAESNFRPPQSSSQARIPTKTPASIMKNPSDLHVASHHFTSDPNMLRGEMITAHIMKGPNGFGFTLIGNDHTSRDPEFIQIKSIIPNGSAALTNKLQPGDVLVCVGDKCMLGATQQDASKVFVSIPINEVVALQVCRGYPLIIDPSNKIVTENVYASTNTLINKSRDTVRIRITKGVNGFGFTITDSSQGHRVKKIVTPEQCTKLMVDDMILEVNGKNIRNMPHNEVVDLLKEFSVGQEVELLVSRGTPRHRSRTPTAAFRYGEQRSTPVPVLPPRSKTPAPHPPRPTKNGQMYRTYQPKYVPKTARPYNEDIYENLSEAMSNMKGLGFSSTPNYVPLAVYSQNNMSFVTVNLIAKNGGFGFRLFGGQETALPLSVGKIIPGGAAEIDARMLEGDELIEIDGVNVDGGSHEYAVSLIKKAATVGRVKIVLRRIKADVPRSTSFPIDASFPAMYASPPTVLDPYDVHLIRSEDEEFGCVISSPPHMYGSTIADIVPNSCAYRSGRLKKGDCVIAINGMPTLNMMHSEVVNMIKNSGRSVVFTIDPRGAVDRSYGPPVVSPHGMNMISETAYMPLPLAVGGHHRMSQNDFMDGPQPSELRATNIGNGYSLAQSRPVFPHPEQAKLIRLELPRGAKGFGFSIRGGVEFEDMPLFILRIAEDGPAAQDGRLCVGDQLVEINGQSTVGLTHERAIDLIKQNPTAVFEWPKNSTSSCITPEWFHSEDLSFDPESGLAFTKHRICFYSRIWEPDYLFKCKNGKVQSSRIRLGHKIYSKRRRMKRWMRRRNPPSVIHFQQDRYVAEIPEDAAVKDFVLKVTAQHNGNQPLYYSMVAPEDTRSFNTFTLDTSTGEIWLAKPLDREVLDTHVIKVTAYERLDPSVMASTTVVIDVLDVQDNMPMFERDSYFTEVREDAPIGTTVLSVFARDLDAGANGEVEYSITDDTGFFAINAKTGVLQTTRALDRENISMYRFQAIASDKGTPVMSSKAVLEINVVDVNDNAPQFEQVHYNITILETVDTPSVIAKLTAEDQDIGDNGKVHYSIVASSTNAFSIDYRSGELSVLRKPDPRFSPIMLVVRAKDSAQPALSSTATCSINIIDVNDHAPSFVASQRDVFIDEGVPVGSLCCSVLAVDEDTGKNGEVRYRFLNDVGDFKINPETGKIEVLRQLDRETNNRYVLQIIAEDGGDPPLNSTVNITIHIRDVNDNAPQFAQHEYNVTFPEDSPVGTEIIRLQASDADADAKLVYRLETDDRDIFALIDLGNEGAVINLAKSFHSNDMVVHLVLVATDEGGLQGRCKINIFIDDVNRPPYFLENPLSVRIPENSPIDFHVAKIRAMDNDRGANSEITYFIDLEEFRIDNETGLITVARKLDRELRSSYTLMVSVSDKADPPLVSTTILEVILEDENDNSPVFTSLNYTVSISEDIPVGTSFLQVTANDDDIGNNAIVDYYFEEDDEFVKMDLFRIDRSSGTVRVDSKLDRETTPRVILPVLARDRGDPSLVGRSVVTITLADVNDNAPQFQFPMYNLWVAENSPIGTTVGQLVANDLDEGENARISFRIFGGNDAKLFGIETDPSKNGVVNIVTRSEFDCEAKIRQFHIELQAISGQLSATVPVTVFISDENDNKPQIRDFNIITVTFENEEGRNEIASIPAFDPDINATLEYFIVENDILNVDKSSGMLSFKYTLERNLNMPFKAGVSDGPNTACARARLMNIFMNDEDLRNSVTVRIDDTDVEDFLDLSTFDKFVEAISIAANTNASNVYVFSVQEAHDAVNISFFVYRANKPISSWKLEEILTEQRRNISETIDREVQMVRDNMCVDEPCQYYQRCRQTLKYTRNHEHFSTDNFIMHGLRTTKTFYCECPRGFTSADITQGRCDRRLDLCFSSPCQNNGTCTSLENDYKCDCPREYTGQNCEQSIFVDTCIPSTCKSGSVPFLNKRRQECRFCPWNENDRDEYCNLRSVSFDGDGYITLTKVPSRLEWTMELSIATITSNGVLAFAGSREHDFIELFLSGGLPKMELSLGGDIYTVEIEDWRENRINDGEWHTVRVKYFEHTVQLIVDDCDEHISLNLGVTTGYRRCASKTELDLPARCKDMSLPCDRFLDLASPLYIGGKPNRDTRGVINGYSGCIRDVNLDGSILNFGDFSSLEMRGSVTAGCKERHDFCSKNPCPEKSQCVNKWNGFHCACHNRIHSQKPCDRIDAHMPSLLLKEASYAHFQTPPKLSYPFQLLFEFRTREKINQIMVLEFEIKSQIFIFSLESGLAVVQIDSERYLLPYPYLADGGWHGVTVDFQMDYVNVTLDYIYDRKLPVYGIAKLSQLDKVYTGIAPSTNHPSSFVGCLRNVEITNHPLKITTHSGVKPGCGVENQCQIAGICPKKSTCVRKWDRHICRCDRGFVGDTCTDFCALNGICANNGTCVKSSSGKGYECLCAEGFRGANCEMKAPLRYCPEGWFGEWPQCMRCQCDQRMGFSGRCNKASGECQCKSGSYLKNGMCVPCDCGYGSVGKSCNSLGQCRCSGEAKGLRCDRCLDSSLHLDPKTHKCRRIPGRCPSNIESGIQWPSTMFGMMSRQSCRKGEVGFASRTCSSEGVWDMPTTENCSLSEVQTLYDMTVKKQDNVQIARRLANTTSYVQLTGKSVITASTVLSNLIKSELDADFPKLGHIRDSKFVNNIVVSTSQLIKKLPSVRFLELSSLLFDYGRKLALAHQRMPFLQPIAVSADNLMYIVDDIVSPTIELPVFSDSHKNQIRLPELQKESVPVFYFIVQSHHCIACGSYLVGVFGAPMPVRVAFSLGDRNSWSYQECAILANSDQPKWSVSDAKLTGLNDTHAICEFSADGVYSVLSKPDSGVFLKLSSVYRIPYFAPASGIFSLFLCTVSFITTVFKTTLDTKVSRLCVIMSFILNATATIFTTHVELNMVFCPVRNAVISFCSSTLFAWTFLYSWSVYKIIAKTCHYHQKRSRFGVAFDLFVGLIIPISITISVFVLSESCMISPKDLIFLLFVGPIAILVLLSFYSSATSLMVALTDMHAPKAYIARSIFLHWFLMALFCVFNVLGLGMAFKFFYGPLLEVILNLVLMFSAIAIFLWSTYFTETIHVQRSKHVELWVEDSAKPDLDESAYHCDTPLLQTSCQDVSIDSTDNPHHHITHPHWMPDVIPPTAETRSVPLAAAHILSSPQKALLLDSQHYALSSPSSTLRKNYESPYGTLEDNDVEDAYYTYSATRYKTPSSTFKR</sequence>
<dbReference type="InterPro" id="IPR056286">
    <property type="entry name" value="Cadherin_CELSR1-3_9th"/>
</dbReference>
<dbReference type="PROSITE" id="PS50052">
    <property type="entry name" value="GUANYLATE_KINASE_2"/>
    <property type="match status" value="1"/>
</dbReference>
<dbReference type="Pfam" id="PF00397">
    <property type="entry name" value="WW"/>
    <property type="match status" value="2"/>
</dbReference>
<dbReference type="SUPFAM" id="SSF49899">
    <property type="entry name" value="Concanavalin A-like lectins/glucanases"/>
    <property type="match status" value="2"/>
</dbReference>
<dbReference type="InterPro" id="IPR000742">
    <property type="entry name" value="EGF"/>
</dbReference>
<evidence type="ECO:0000256" key="6">
    <source>
        <dbReference type="ARBA" id="ARBA00022737"/>
    </source>
</evidence>
<dbReference type="InterPro" id="IPR001478">
    <property type="entry name" value="PDZ"/>
</dbReference>
<dbReference type="InterPro" id="IPR036034">
    <property type="entry name" value="PDZ_sf"/>
</dbReference>
<evidence type="ECO:0000313" key="24">
    <source>
        <dbReference type="Proteomes" id="UP001175271"/>
    </source>
</evidence>
<evidence type="ECO:0000256" key="14">
    <source>
        <dbReference type="SAM" id="MobiDB-lite"/>
    </source>
</evidence>
<keyword evidence="8 15" id="KW-1133">Transmembrane helix</keyword>
<dbReference type="InterPro" id="IPR001791">
    <property type="entry name" value="Laminin_G"/>
</dbReference>
<dbReference type="InterPro" id="IPR001879">
    <property type="entry name" value="GPCR_2_extracellular_dom"/>
</dbReference>
<evidence type="ECO:0000256" key="15">
    <source>
        <dbReference type="SAM" id="Phobius"/>
    </source>
</evidence>
<dbReference type="Gene3D" id="2.60.120.200">
    <property type="match status" value="2"/>
</dbReference>
<dbReference type="InterPro" id="IPR001202">
    <property type="entry name" value="WW_dom"/>
</dbReference>
<comment type="caution">
    <text evidence="13">Lacks conserved residue(s) required for the propagation of feature annotation.</text>
</comment>
<dbReference type="PROSITE" id="PS50227">
    <property type="entry name" value="G_PROTEIN_RECEP_F2_3"/>
    <property type="match status" value="1"/>
</dbReference>
<keyword evidence="11" id="KW-0325">Glycoprotein</keyword>
<dbReference type="SMART" id="SM00008">
    <property type="entry name" value="HormR"/>
    <property type="match status" value="1"/>
</dbReference>
<dbReference type="SMART" id="SM00228">
    <property type="entry name" value="PDZ"/>
    <property type="match status" value="6"/>
</dbReference>
<feature type="domain" description="PDZ" evidence="20">
    <location>
        <begin position="393"/>
        <end position="463"/>
    </location>
</feature>
<dbReference type="Pfam" id="PF24337">
    <property type="entry name" value="DUF7505"/>
    <property type="match status" value="1"/>
</dbReference>
<dbReference type="FunFam" id="2.20.70.10:FF:000001">
    <property type="entry name" value="Membrane-associated guanylate kinase, WW and PDZ domain-containing protein 1"/>
    <property type="match status" value="1"/>
</dbReference>
<keyword evidence="24" id="KW-1185">Reference proteome</keyword>
<dbReference type="SUPFAM" id="SSF49313">
    <property type="entry name" value="Cadherin-like"/>
    <property type="match status" value="9"/>
</dbReference>
<feature type="region of interest" description="Disordered" evidence="14">
    <location>
        <begin position="1"/>
        <end position="37"/>
    </location>
</feature>
<dbReference type="Pfam" id="PF00625">
    <property type="entry name" value="Guanylate_kin"/>
    <property type="match status" value="1"/>
</dbReference>
<dbReference type="SUPFAM" id="SSF52540">
    <property type="entry name" value="P-loop containing nucleoside triphosphate hydrolases"/>
    <property type="match status" value="1"/>
</dbReference>